<dbReference type="RefSeq" id="WP_101808632.1">
    <property type="nucleotide sequence ID" value="NZ_NFEZ01000004.1"/>
</dbReference>
<keyword evidence="4" id="KW-0408">Iron</keyword>
<dbReference type="EMBL" id="NFEZ01000004">
    <property type="protein sequence ID" value="PLT44593.1"/>
    <property type="molecule type" value="Genomic_DNA"/>
</dbReference>
<evidence type="ECO:0000256" key="9">
    <source>
        <dbReference type="PIRNR" id="PIRNR000111"/>
    </source>
</evidence>
<evidence type="ECO:0000256" key="4">
    <source>
        <dbReference type="ARBA" id="ARBA00023004"/>
    </source>
</evidence>
<dbReference type="FunFam" id="1.20.1090.10:FF:000001">
    <property type="entry name" value="Aldehyde-alcohol dehydrogenase"/>
    <property type="match status" value="1"/>
</dbReference>
<dbReference type="InterPro" id="IPR012079">
    <property type="entry name" value="Bifunc_Ald-ADH"/>
</dbReference>
<proteinExistence type="inferred from homology"/>
<dbReference type="InterPro" id="IPR056798">
    <property type="entry name" value="ADH_Fe_C"/>
</dbReference>
<keyword evidence="6" id="KW-0511">Multifunctional enzyme</keyword>
<dbReference type="CDD" id="cd07122">
    <property type="entry name" value="ALDH_F20_ACDH"/>
    <property type="match status" value="1"/>
</dbReference>
<evidence type="ECO:0000256" key="6">
    <source>
        <dbReference type="ARBA" id="ARBA00023268"/>
    </source>
</evidence>
<comment type="caution">
    <text evidence="14">The sequence shown here is derived from an EMBL/GenBank/DDBJ whole genome shotgun (WGS) entry which is preliminary data.</text>
</comment>
<keyword evidence="5" id="KW-0520">NAD</keyword>
<evidence type="ECO:0000256" key="10">
    <source>
        <dbReference type="SAM" id="Coils"/>
    </source>
</evidence>
<accession>A0A2N5N2P2</accession>
<dbReference type="SUPFAM" id="SSF56796">
    <property type="entry name" value="Dehydroquinate synthase-like"/>
    <property type="match status" value="1"/>
</dbReference>
<evidence type="ECO:0000313" key="15">
    <source>
        <dbReference type="Proteomes" id="UP000234789"/>
    </source>
</evidence>
<feature type="domain" description="Aldehyde dehydrogenase" evidence="11">
    <location>
        <begin position="13"/>
        <end position="410"/>
    </location>
</feature>
<evidence type="ECO:0000259" key="11">
    <source>
        <dbReference type="Pfam" id="PF00171"/>
    </source>
</evidence>
<evidence type="ECO:0000256" key="3">
    <source>
        <dbReference type="ARBA" id="ARBA00023002"/>
    </source>
</evidence>
<dbReference type="NCBIfam" id="NF010378">
    <property type="entry name" value="PRK13805.1"/>
    <property type="match status" value="1"/>
</dbReference>
<feature type="domain" description="Fe-containing alcohol dehydrogenase-like C-terminal" evidence="13">
    <location>
        <begin position="655"/>
        <end position="863"/>
    </location>
</feature>
<dbReference type="PIRSF" id="PIRSF000111">
    <property type="entry name" value="ALDH_ADH"/>
    <property type="match status" value="1"/>
</dbReference>
<dbReference type="SUPFAM" id="SSF53720">
    <property type="entry name" value="ALDH-like"/>
    <property type="match status" value="1"/>
</dbReference>
<keyword evidence="10" id="KW-0175">Coiled coil</keyword>
<keyword evidence="15" id="KW-1185">Reference proteome</keyword>
<evidence type="ECO:0000259" key="12">
    <source>
        <dbReference type="Pfam" id="PF00465"/>
    </source>
</evidence>
<dbReference type="GO" id="GO:0008774">
    <property type="term" value="F:acetaldehyde dehydrogenase (acetylating) activity"/>
    <property type="evidence" value="ECO:0007669"/>
    <property type="project" value="UniProtKB-UniRule"/>
</dbReference>
<feature type="coiled-coil region" evidence="10">
    <location>
        <begin position="4"/>
        <end position="38"/>
    </location>
</feature>
<feature type="domain" description="Alcohol dehydrogenase iron-type/glycerol dehydrogenase GldA" evidence="12">
    <location>
        <begin position="464"/>
        <end position="643"/>
    </location>
</feature>
<dbReference type="InterPro" id="IPR034789">
    <property type="entry name" value="AAD_C"/>
</dbReference>
<dbReference type="InterPro" id="IPR039697">
    <property type="entry name" value="Alcohol_dehydrogenase_Fe"/>
</dbReference>
<evidence type="ECO:0000259" key="13">
    <source>
        <dbReference type="Pfam" id="PF25137"/>
    </source>
</evidence>
<keyword evidence="3 9" id="KW-0560">Oxidoreductase</keyword>
<protein>
    <recommendedName>
        <fullName evidence="9">Aldehyde-alcohol dehydrogenase</fullName>
    </recommendedName>
</protein>
<dbReference type="InterPro" id="IPR016162">
    <property type="entry name" value="Ald_DH_N"/>
</dbReference>
<dbReference type="Gene3D" id="3.40.50.1970">
    <property type="match status" value="1"/>
</dbReference>
<dbReference type="Pfam" id="PF25137">
    <property type="entry name" value="ADH_Fe_C"/>
    <property type="match status" value="1"/>
</dbReference>
<dbReference type="Gene3D" id="3.40.605.10">
    <property type="entry name" value="Aldehyde Dehydrogenase, Chain A, domain 1"/>
    <property type="match status" value="1"/>
</dbReference>
<dbReference type="Gene3D" id="3.40.309.10">
    <property type="entry name" value="Aldehyde Dehydrogenase, Chain A, domain 2"/>
    <property type="match status" value="1"/>
</dbReference>
<dbReference type="Pfam" id="PF00465">
    <property type="entry name" value="Fe-ADH"/>
    <property type="match status" value="1"/>
</dbReference>
<comment type="similarity">
    <text evidence="8 9">In the C-terminal section; belongs to the iron-containing alcohol dehydrogenase family.</text>
</comment>
<dbReference type="CDD" id="cd08178">
    <property type="entry name" value="AAD_C"/>
    <property type="match status" value="1"/>
</dbReference>
<name>A0A2N5N2P2_9BACL</name>
<dbReference type="Proteomes" id="UP000234789">
    <property type="component" value="Unassembled WGS sequence"/>
</dbReference>
<gene>
    <name evidence="14" type="ORF">B8V81_3024</name>
</gene>
<dbReference type="Gene3D" id="1.20.1090.10">
    <property type="entry name" value="Dehydroquinate synthase-like - alpha domain"/>
    <property type="match status" value="1"/>
</dbReference>
<evidence type="ECO:0000256" key="5">
    <source>
        <dbReference type="ARBA" id="ARBA00023027"/>
    </source>
</evidence>
<organism evidence="14 15">
    <name type="scientific">Paenibacillus pasadenensis</name>
    <dbReference type="NCBI Taxonomy" id="217090"/>
    <lineage>
        <taxon>Bacteria</taxon>
        <taxon>Bacillati</taxon>
        <taxon>Bacillota</taxon>
        <taxon>Bacilli</taxon>
        <taxon>Bacillales</taxon>
        <taxon>Paenibacillaceae</taxon>
        <taxon>Paenibacillus</taxon>
    </lineage>
</organism>
<dbReference type="GO" id="GO:0006066">
    <property type="term" value="P:alcohol metabolic process"/>
    <property type="evidence" value="ECO:0007669"/>
    <property type="project" value="InterPro"/>
</dbReference>
<dbReference type="InterPro" id="IPR001670">
    <property type="entry name" value="ADH_Fe/GldA"/>
</dbReference>
<evidence type="ECO:0000256" key="7">
    <source>
        <dbReference type="ARBA" id="ARBA00035641"/>
    </source>
</evidence>
<comment type="similarity">
    <text evidence="2">Belongs to the iron-containing alcohol dehydrogenase family.</text>
</comment>
<sequence length="868" mass="94584">MAMKEKAQQQVVSAQDEVNRLAARAKKAQAAYMKLDQEQVDRIVQAMALAGLDRHMPLAKLAVEETGRGVYEDKITKNIFATEYIYHSIKNEKTVGVIEENVHESYRKVAEPVGVIAGITPVTNPTSTTMFKALIAAKTRNPIVFAFHPSAQRSSSEAARTLLQAAVAAGAPEHCIQWIEHPSVEATQLLMNHKDIALVLATGGSAMVKSAYSTGKPALGVGPGNVPCFIERTANLEQAVTDLILSKTFDNGMICASEQAVILDEPIYAEAKRLMSEKGCYFLNEEEKAAVSKLVIQTDKCAVNAVIVGQSAAKIAEMAGISVPAATKVLVAELEGVGEKYPLSAEKLSPVLACYKVKTAQDGIERAAQVVAFGGMGHSSVVHSHDDAVIAAFAGRLQTGRIIVNSPSTHGAIGDIYNTNLPSLTLGCGSYGSNSTTNNVSAVNLINIKRVATRTNNMQWFKIPPKIYFERGATQYLEKMPDITRVAIITDEAMVKLGYVEKVEYYLRKRRLPVAIEIFSDVEPDPSVETVERGTRMLAAFKPDCIIALGGGSPMDAAKAMWLFYEYPDTSFDSLKMKFLDIRKRIYKYPRLGSKAQFVAIPTTSGTGSEVTSFAVITDKNKGNTKYPLADYELTPDVAIVDPDYVYTLPKTAVADTGMDVLTHAIEAYVSVMANDYTDGLALKAIQLVFENLEASYHQADPRAREKMHNASTIAGMAFANAFLGINHSLAHKWGGQYHTAHGRTNAILMPHVIKYNASAPSKFASFPKYDHFVADKRYADIARLLGLPARTTEEAVASLIEAIRGLNRSLGIPESFQALGFDESDFEARVDELADRAFEDQCTTANPRMPLVAELADVYRGAFYGRF</sequence>
<dbReference type="GO" id="GO:0015976">
    <property type="term" value="P:carbon utilization"/>
    <property type="evidence" value="ECO:0007669"/>
    <property type="project" value="InterPro"/>
</dbReference>
<evidence type="ECO:0000313" key="14">
    <source>
        <dbReference type="EMBL" id="PLT44593.1"/>
    </source>
</evidence>
<dbReference type="AlphaFoldDB" id="A0A2N5N2P2"/>
<dbReference type="InterPro" id="IPR016163">
    <property type="entry name" value="Ald_DH_C"/>
</dbReference>
<dbReference type="GO" id="GO:0046872">
    <property type="term" value="F:metal ion binding"/>
    <property type="evidence" value="ECO:0007669"/>
    <property type="project" value="InterPro"/>
</dbReference>
<dbReference type="InterPro" id="IPR016161">
    <property type="entry name" value="Ald_DH/histidinol_DH"/>
</dbReference>
<evidence type="ECO:0000256" key="8">
    <source>
        <dbReference type="ARBA" id="ARBA00035645"/>
    </source>
</evidence>
<evidence type="ECO:0000256" key="1">
    <source>
        <dbReference type="ARBA" id="ARBA00001954"/>
    </source>
</evidence>
<reference evidence="14 15" key="1">
    <citation type="submission" date="2017-05" db="EMBL/GenBank/DDBJ databases">
        <title>Functional genome analysis of Paenibacillus pasadenensis strain R16: insights on endophytic life style and antifungal activity.</title>
        <authorList>
            <person name="Passera A."/>
            <person name="Marcolungo L."/>
            <person name="Casati P."/>
            <person name="Brasca M."/>
            <person name="Quaglino F."/>
            <person name="Delledonne M."/>
        </authorList>
    </citation>
    <scope>NUCLEOTIDE SEQUENCE [LARGE SCALE GENOMIC DNA]</scope>
    <source>
        <strain evidence="14 15">R16</strain>
    </source>
</reference>
<dbReference type="InterPro" id="IPR018211">
    <property type="entry name" value="ADH_Fe_CS"/>
</dbReference>
<dbReference type="GO" id="GO:0004022">
    <property type="term" value="F:alcohol dehydrogenase (NAD+) activity"/>
    <property type="evidence" value="ECO:0007669"/>
    <property type="project" value="UniProtKB-UniRule"/>
</dbReference>
<dbReference type="PANTHER" id="PTHR11496">
    <property type="entry name" value="ALCOHOL DEHYDROGENASE"/>
    <property type="match status" value="1"/>
</dbReference>
<dbReference type="PROSITE" id="PS00913">
    <property type="entry name" value="ADH_IRON_1"/>
    <property type="match status" value="1"/>
</dbReference>
<comment type="similarity">
    <text evidence="7 9">In the N-terminal section; belongs to the aldehyde dehydrogenase family.</text>
</comment>
<dbReference type="FunFam" id="3.40.50.1970:FF:000002">
    <property type="entry name" value="Aldehyde-alcohol dehydrogenase"/>
    <property type="match status" value="1"/>
</dbReference>
<dbReference type="Pfam" id="PF00171">
    <property type="entry name" value="Aldedh"/>
    <property type="match status" value="1"/>
</dbReference>
<evidence type="ECO:0000256" key="2">
    <source>
        <dbReference type="ARBA" id="ARBA00007358"/>
    </source>
</evidence>
<dbReference type="InterPro" id="IPR015590">
    <property type="entry name" value="Aldehyde_DH_dom"/>
</dbReference>
<dbReference type="PANTHER" id="PTHR11496:SF83">
    <property type="entry name" value="HYDROXYACID-OXOACID TRANSHYDROGENASE, MITOCHONDRIAL"/>
    <property type="match status" value="1"/>
</dbReference>
<comment type="cofactor">
    <cofactor evidence="1">
        <name>Fe(2+)</name>
        <dbReference type="ChEBI" id="CHEBI:29033"/>
    </cofactor>
</comment>